<name>A0A852CTB4_9PICI</name>
<dbReference type="PROSITE" id="PS50089">
    <property type="entry name" value="ZF_RING_2"/>
    <property type="match status" value="1"/>
</dbReference>
<feature type="region of interest" description="Disordered" evidence="5">
    <location>
        <begin position="1"/>
        <end position="38"/>
    </location>
</feature>
<evidence type="ECO:0000256" key="3">
    <source>
        <dbReference type="ARBA" id="ARBA00022833"/>
    </source>
</evidence>
<evidence type="ECO:0000256" key="2">
    <source>
        <dbReference type="ARBA" id="ARBA00022771"/>
    </source>
</evidence>
<keyword evidence="7" id="KW-0436">Ligase</keyword>
<dbReference type="GO" id="GO:0016874">
    <property type="term" value="F:ligase activity"/>
    <property type="evidence" value="ECO:0007669"/>
    <property type="project" value="UniProtKB-KW"/>
</dbReference>
<feature type="domain" description="RING-type" evidence="6">
    <location>
        <begin position="42"/>
        <end position="81"/>
    </location>
</feature>
<accession>A0A852CTB4</accession>
<keyword evidence="2 4" id="KW-0863">Zinc-finger</keyword>
<evidence type="ECO:0000313" key="7">
    <source>
        <dbReference type="EMBL" id="NXP82150.1"/>
    </source>
</evidence>
<feature type="non-terminal residue" evidence="7">
    <location>
        <position position="1"/>
    </location>
</feature>
<dbReference type="Pfam" id="PF13920">
    <property type="entry name" value="zf-C3HC4_3"/>
    <property type="match status" value="1"/>
</dbReference>
<keyword evidence="1" id="KW-0479">Metal-binding</keyword>
<comment type="caution">
    <text evidence="7">The sequence shown here is derived from an EMBL/GenBank/DDBJ whole genome shotgun (WGS) entry which is preliminary data.</text>
</comment>
<evidence type="ECO:0000256" key="5">
    <source>
        <dbReference type="SAM" id="MobiDB-lite"/>
    </source>
</evidence>
<dbReference type="InterPro" id="IPR001841">
    <property type="entry name" value="Znf_RING"/>
</dbReference>
<dbReference type="AlphaFoldDB" id="A0A852CTB4"/>
<dbReference type="GO" id="GO:0008270">
    <property type="term" value="F:zinc ion binding"/>
    <property type="evidence" value="ECO:0007669"/>
    <property type="project" value="UniProtKB-KW"/>
</dbReference>
<feature type="compositionally biased region" description="Acidic residues" evidence="5">
    <location>
        <begin position="28"/>
        <end position="38"/>
    </location>
</feature>
<reference evidence="7" key="1">
    <citation type="submission" date="2019-09" db="EMBL/GenBank/DDBJ databases">
        <title>Bird 10,000 Genomes (B10K) Project - Family phase.</title>
        <authorList>
            <person name="Zhang G."/>
        </authorList>
    </citation>
    <scope>NUCLEOTIDE SEQUENCE</scope>
    <source>
        <strain evidence="7">B10K-DU-001-30</strain>
        <tissue evidence="7">Muscle</tissue>
    </source>
</reference>
<organism evidence="7 8">
    <name type="scientific">Ramphastos sulfuratus</name>
    <dbReference type="NCBI Taxonomy" id="322582"/>
    <lineage>
        <taxon>Eukaryota</taxon>
        <taxon>Metazoa</taxon>
        <taxon>Chordata</taxon>
        <taxon>Craniata</taxon>
        <taxon>Vertebrata</taxon>
        <taxon>Euteleostomi</taxon>
        <taxon>Archelosauria</taxon>
        <taxon>Archosauria</taxon>
        <taxon>Dinosauria</taxon>
        <taxon>Saurischia</taxon>
        <taxon>Theropoda</taxon>
        <taxon>Coelurosauria</taxon>
        <taxon>Aves</taxon>
        <taxon>Neognathae</taxon>
        <taxon>Neoaves</taxon>
        <taxon>Telluraves</taxon>
        <taxon>Coraciimorphae</taxon>
        <taxon>Piciformes</taxon>
        <taxon>Ramphastidae</taxon>
        <taxon>Ramphastos</taxon>
    </lineage>
</organism>
<protein>
    <submittedName>
        <fullName evidence="7">RN169 ligase</fullName>
    </submittedName>
</protein>
<evidence type="ECO:0000313" key="8">
    <source>
        <dbReference type="Proteomes" id="UP000611227"/>
    </source>
</evidence>
<feature type="compositionally biased region" description="Basic residues" evidence="5">
    <location>
        <begin position="9"/>
        <end position="19"/>
    </location>
</feature>
<dbReference type="SUPFAM" id="SSF57850">
    <property type="entry name" value="RING/U-box"/>
    <property type="match status" value="1"/>
</dbReference>
<dbReference type="Proteomes" id="UP000611227">
    <property type="component" value="Unassembled WGS sequence"/>
</dbReference>
<dbReference type="Gene3D" id="3.30.40.10">
    <property type="entry name" value="Zinc/RING finger domain, C3HC4 (zinc finger)"/>
    <property type="match status" value="1"/>
</dbReference>
<sequence>GRAALQPARRGRKRRRRERPRAAAAKGEEEDEEEAEDEAAECPLCRQALREAVTPPCRHSLCPACFQRCPQGRGLYCPLCRSSSSARARRRQARRDTAAAAGGG</sequence>
<gene>
    <name evidence="7" type="primary">Rnf169_1</name>
    <name evidence="7" type="ORF">RAMSUL_R14977</name>
</gene>
<evidence type="ECO:0000259" key="6">
    <source>
        <dbReference type="PROSITE" id="PS50089"/>
    </source>
</evidence>
<dbReference type="InterPro" id="IPR013083">
    <property type="entry name" value="Znf_RING/FYVE/PHD"/>
</dbReference>
<keyword evidence="3" id="KW-0862">Zinc</keyword>
<feature type="non-terminal residue" evidence="7">
    <location>
        <position position="104"/>
    </location>
</feature>
<proteinExistence type="predicted"/>
<feature type="region of interest" description="Disordered" evidence="5">
    <location>
        <begin position="83"/>
        <end position="104"/>
    </location>
</feature>
<evidence type="ECO:0000256" key="1">
    <source>
        <dbReference type="ARBA" id="ARBA00022723"/>
    </source>
</evidence>
<evidence type="ECO:0000256" key="4">
    <source>
        <dbReference type="PROSITE-ProRule" id="PRU00175"/>
    </source>
</evidence>
<dbReference type="EMBL" id="WBNM01042565">
    <property type="protein sequence ID" value="NXP82150.1"/>
    <property type="molecule type" value="Genomic_DNA"/>
</dbReference>
<keyword evidence="8" id="KW-1185">Reference proteome</keyword>